<comment type="function">
    <text evidence="1 13">Produces ATP from ADP in the presence of a proton gradient across the membrane. The gamma chain is believed to be important in regulating ATPase activity and the flow of protons through the CF(0) complex.</text>
</comment>
<evidence type="ECO:0000256" key="10">
    <source>
        <dbReference type="ARBA" id="ARBA00023196"/>
    </source>
</evidence>
<keyword evidence="10 13" id="KW-0139">CF(1)</keyword>
<dbReference type="SUPFAM" id="SSF52943">
    <property type="entry name" value="ATP synthase (F1-ATPase), gamma subunit"/>
    <property type="match status" value="1"/>
</dbReference>
<keyword evidence="11 13" id="KW-0066">ATP synthesis</keyword>
<dbReference type="GO" id="GO:0005886">
    <property type="term" value="C:plasma membrane"/>
    <property type="evidence" value="ECO:0007669"/>
    <property type="project" value="UniProtKB-SubCell"/>
</dbReference>
<organism evidence="14 15">
    <name type="scientific">Hyphomonas atlantica</name>
    <dbReference type="NCBI Taxonomy" id="1280948"/>
    <lineage>
        <taxon>Bacteria</taxon>
        <taxon>Pseudomonadati</taxon>
        <taxon>Pseudomonadota</taxon>
        <taxon>Alphaproteobacteria</taxon>
        <taxon>Hyphomonadales</taxon>
        <taxon>Hyphomonadaceae</taxon>
        <taxon>Hyphomonas</taxon>
    </lineage>
</organism>
<protein>
    <recommendedName>
        <fullName evidence="13">ATP synthase gamma chain</fullName>
    </recommendedName>
    <alternativeName>
        <fullName evidence="13">ATP synthase F1 sector gamma subunit</fullName>
    </alternativeName>
    <alternativeName>
        <fullName evidence="13">F-ATPase gamma subunit</fullName>
    </alternativeName>
</protein>
<evidence type="ECO:0000256" key="1">
    <source>
        <dbReference type="ARBA" id="ARBA00003456"/>
    </source>
</evidence>
<evidence type="ECO:0000256" key="7">
    <source>
        <dbReference type="ARBA" id="ARBA00022781"/>
    </source>
</evidence>
<dbReference type="EMBL" id="DOGS01000026">
    <property type="protein sequence ID" value="HBQ47461.1"/>
    <property type="molecule type" value="Genomic_DNA"/>
</dbReference>
<dbReference type="Proteomes" id="UP000263957">
    <property type="component" value="Unassembled WGS sequence"/>
</dbReference>
<evidence type="ECO:0000256" key="11">
    <source>
        <dbReference type="ARBA" id="ARBA00023310"/>
    </source>
</evidence>
<dbReference type="NCBIfam" id="TIGR01146">
    <property type="entry name" value="ATPsyn_F1gamma"/>
    <property type="match status" value="1"/>
</dbReference>
<dbReference type="InterPro" id="IPR035968">
    <property type="entry name" value="ATP_synth_F1_ATPase_gsu"/>
</dbReference>
<dbReference type="GO" id="GO:0046933">
    <property type="term" value="F:proton-transporting ATP synthase activity, rotational mechanism"/>
    <property type="evidence" value="ECO:0007669"/>
    <property type="project" value="UniProtKB-UniRule"/>
</dbReference>
<evidence type="ECO:0000313" key="14">
    <source>
        <dbReference type="EMBL" id="HBQ47461.1"/>
    </source>
</evidence>
<dbReference type="GO" id="GO:0005524">
    <property type="term" value="F:ATP binding"/>
    <property type="evidence" value="ECO:0007669"/>
    <property type="project" value="UniProtKB-UniRule"/>
</dbReference>
<dbReference type="PRINTS" id="PR00126">
    <property type="entry name" value="ATPASEGAMMA"/>
</dbReference>
<evidence type="ECO:0000313" key="15">
    <source>
        <dbReference type="Proteomes" id="UP000263957"/>
    </source>
</evidence>
<evidence type="ECO:0000256" key="2">
    <source>
        <dbReference type="ARBA" id="ARBA00004170"/>
    </source>
</evidence>
<evidence type="ECO:0000256" key="4">
    <source>
        <dbReference type="ARBA" id="ARBA00022448"/>
    </source>
</evidence>
<dbReference type="GO" id="GO:0045259">
    <property type="term" value="C:proton-transporting ATP synthase complex"/>
    <property type="evidence" value="ECO:0007669"/>
    <property type="project" value="UniProtKB-KW"/>
</dbReference>
<dbReference type="Gene3D" id="1.10.287.80">
    <property type="entry name" value="ATP synthase, gamma subunit, helix hairpin domain"/>
    <property type="match status" value="1"/>
</dbReference>
<evidence type="ECO:0000256" key="3">
    <source>
        <dbReference type="ARBA" id="ARBA00007681"/>
    </source>
</evidence>
<name>A0A356W1J0_9PROT</name>
<dbReference type="FunFam" id="1.10.287.80:FF:000001">
    <property type="entry name" value="ATP synthase gamma chain"/>
    <property type="match status" value="1"/>
</dbReference>
<sequence length="292" mass="31262">MPSLKDLKNRIGSVKSTRKITKAMQMVAAAKLKRAQDAATAARPYAERLASVLANLSASAGAGGPKLLTGTGEDKTHLVVVLTAERGLAGGFNTYVVKLAKQKIDELRAEGKEVKILTVGKKGREQLSREYGDLFVGHVDLSGVKGGDFSESAIGLGKKLTLEFDQGDFDVATLVYSQFKNVLSQVPTAQQLIPASAPEDSETVDLGNALYIYEPSEEAILETLLPRYINTQILSAMLESAAGEQASRMTAMDNATNNAGEMIDSLSLQYNRARQAQITKELIEIISGAEAL</sequence>
<gene>
    <name evidence="13" type="primary">atpG</name>
    <name evidence="14" type="ORF">DD728_01020</name>
</gene>
<comment type="subcellular location">
    <subcellularLocation>
        <location evidence="13">Cell membrane</location>
        <topology evidence="13">Peripheral membrane protein</topology>
    </subcellularLocation>
    <subcellularLocation>
        <location evidence="2">Membrane</location>
        <topology evidence="2">Peripheral membrane protein</topology>
    </subcellularLocation>
    <subcellularLocation>
        <location evidence="12">Thylakoid</location>
    </subcellularLocation>
</comment>
<comment type="caution">
    <text evidence="14">The sequence shown here is derived from an EMBL/GenBank/DDBJ whole genome shotgun (WGS) entry which is preliminary data.</text>
</comment>
<dbReference type="InterPro" id="IPR000131">
    <property type="entry name" value="ATP_synth_F1_gsu"/>
</dbReference>
<keyword evidence="6" id="KW-0997">Cell inner membrane</keyword>
<dbReference type="NCBIfam" id="NF004146">
    <property type="entry name" value="PRK05621.1-4"/>
    <property type="match status" value="1"/>
</dbReference>
<keyword evidence="8 13" id="KW-0406">Ion transport</keyword>
<evidence type="ECO:0000256" key="12">
    <source>
        <dbReference type="ARBA" id="ARBA00060385"/>
    </source>
</evidence>
<dbReference type="HAMAP" id="MF_00815">
    <property type="entry name" value="ATP_synth_gamma_bact"/>
    <property type="match status" value="1"/>
</dbReference>
<dbReference type="CDD" id="cd12151">
    <property type="entry name" value="F1-ATPase_gamma"/>
    <property type="match status" value="1"/>
</dbReference>
<keyword evidence="7 13" id="KW-0375">Hydrogen ion transport</keyword>
<dbReference type="InterPro" id="IPR023632">
    <property type="entry name" value="ATP_synth_F1_gsu_CS"/>
</dbReference>
<keyword evidence="4 13" id="KW-0813">Transport</keyword>
<accession>A0A356W1J0</accession>
<dbReference type="Gene3D" id="3.40.1380.10">
    <property type="match status" value="1"/>
</dbReference>
<dbReference type="GO" id="GO:0042777">
    <property type="term" value="P:proton motive force-driven plasma membrane ATP synthesis"/>
    <property type="evidence" value="ECO:0007669"/>
    <property type="project" value="UniProtKB-UniRule"/>
</dbReference>
<proteinExistence type="inferred from homology"/>
<comment type="subunit">
    <text evidence="13">F-type ATPases have 2 components, CF(1) - the catalytic core - and CF(0) - the membrane proton channel. CF(1) has five subunits: alpha(3), beta(3), gamma(1), delta(1), epsilon(1). CF(0) has three main subunits: a, b and c.</text>
</comment>
<dbReference type="AlphaFoldDB" id="A0A356W1J0"/>
<dbReference type="PROSITE" id="PS00153">
    <property type="entry name" value="ATPASE_GAMMA"/>
    <property type="match status" value="1"/>
</dbReference>
<dbReference type="RefSeq" id="WP_348762923.1">
    <property type="nucleotide sequence ID" value="NZ_CAXEMP010000092.1"/>
</dbReference>
<evidence type="ECO:0000256" key="13">
    <source>
        <dbReference type="HAMAP-Rule" id="MF_00815"/>
    </source>
</evidence>
<dbReference type="Pfam" id="PF00231">
    <property type="entry name" value="ATP-synt"/>
    <property type="match status" value="1"/>
</dbReference>
<evidence type="ECO:0000256" key="6">
    <source>
        <dbReference type="ARBA" id="ARBA00022519"/>
    </source>
</evidence>
<evidence type="ECO:0000256" key="8">
    <source>
        <dbReference type="ARBA" id="ARBA00023065"/>
    </source>
</evidence>
<keyword evidence="5 13" id="KW-1003">Cell membrane</keyword>
<dbReference type="FunFam" id="1.10.287.80:FF:000003">
    <property type="entry name" value="ATP synthase gamma chain, chloroplastic"/>
    <property type="match status" value="1"/>
</dbReference>
<reference evidence="14 15" key="1">
    <citation type="journal article" date="2018" name="Nat. Biotechnol.">
        <title>A standardized bacterial taxonomy based on genome phylogeny substantially revises the tree of life.</title>
        <authorList>
            <person name="Parks D.H."/>
            <person name="Chuvochina M."/>
            <person name="Waite D.W."/>
            <person name="Rinke C."/>
            <person name="Skarshewski A."/>
            <person name="Chaumeil P.A."/>
            <person name="Hugenholtz P."/>
        </authorList>
    </citation>
    <scope>NUCLEOTIDE SEQUENCE [LARGE SCALE GENOMIC DNA]</scope>
    <source>
        <strain evidence="14">UBA10378</strain>
    </source>
</reference>
<dbReference type="PANTHER" id="PTHR11693:SF22">
    <property type="entry name" value="ATP SYNTHASE SUBUNIT GAMMA, MITOCHONDRIAL"/>
    <property type="match status" value="1"/>
</dbReference>
<evidence type="ECO:0000256" key="5">
    <source>
        <dbReference type="ARBA" id="ARBA00022475"/>
    </source>
</evidence>
<comment type="similarity">
    <text evidence="3 13">Belongs to the ATPase gamma chain family.</text>
</comment>
<evidence type="ECO:0000256" key="9">
    <source>
        <dbReference type="ARBA" id="ARBA00023136"/>
    </source>
</evidence>
<keyword evidence="9 13" id="KW-0472">Membrane</keyword>
<dbReference type="PANTHER" id="PTHR11693">
    <property type="entry name" value="ATP SYNTHASE GAMMA CHAIN"/>
    <property type="match status" value="1"/>
</dbReference>
<dbReference type="PIRSF" id="PIRSF039089">
    <property type="entry name" value="ATP_synthase_gamma"/>
    <property type="match status" value="1"/>
</dbReference>
<dbReference type="GO" id="GO:0009579">
    <property type="term" value="C:thylakoid"/>
    <property type="evidence" value="ECO:0007669"/>
    <property type="project" value="UniProtKB-SubCell"/>
</dbReference>